<proteinExistence type="predicted"/>
<dbReference type="Pfam" id="PF12937">
    <property type="entry name" value="F-box-like"/>
    <property type="match status" value="1"/>
</dbReference>
<evidence type="ECO:0000256" key="4">
    <source>
        <dbReference type="ARBA" id="ARBA00022622"/>
    </source>
</evidence>
<feature type="region of interest" description="Disordered" evidence="14">
    <location>
        <begin position="1"/>
        <end position="204"/>
    </location>
</feature>
<keyword evidence="5" id="KW-0732">Signal</keyword>
<feature type="compositionally biased region" description="Polar residues" evidence="14">
    <location>
        <begin position="10"/>
        <end position="19"/>
    </location>
</feature>
<dbReference type="CDD" id="cd23554">
    <property type="entry name" value="TFP_LU_ECD_CD59"/>
    <property type="match status" value="1"/>
</dbReference>
<keyword evidence="9" id="KW-0325">Glycoprotein</keyword>
<dbReference type="SMART" id="SM00256">
    <property type="entry name" value="FBOX"/>
    <property type="match status" value="1"/>
</dbReference>
<feature type="compositionally biased region" description="Polar residues" evidence="14">
    <location>
        <begin position="177"/>
        <end position="192"/>
    </location>
</feature>
<reference evidence="17" key="1">
    <citation type="submission" date="2023-06" db="EMBL/GenBank/DDBJ databases">
        <title>Male Hemibagrus guttatus genome.</title>
        <authorList>
            <person name="Bian C."/>
        </authorList>
    </citation>
    <scope>NUCLEOTIDE SEQUENCE</scope>
    <source>
        <strain evidence="17">Male_cb2023</strain>
        <tissue evidence="17">Muscle</tissue>
    </source>
</reference>
<dbReference type="Pfam" id="PF04379">
    <property type="entry name" value="DUF525"/>
    <property type="match status" value="1"/>
</dbReference>
<dbReference type="Gene3D" id="3.40.1580.10">
    <property type="entry name" value="SMI1/KNR4-like"/>
    <property type="match status" value="1"/>
</dbReference>
<evidence type="ECO:0000256" key="5">
    <source>
        <dbReference type="ARBA" id="ARBA00022729"/>
    </source>
</evidence>
<keyword evidence="6" id="KW-0833">Ubl conjugation pathway</keyword>
<dbReference type="InterPro" id="IPR036047">
    <property type="entry name" value="F-box-like_dom_sf"/>
</dbReference>
<dbReference type="SUPFAM" id="SSF81383">
    <property type="entry name" value="F-box domain"/>
    <property type="match status" value="1"/>
</dbReference>
<dbReference type="Proteomes" id="UP001274896">
    <property type="component" value="Unassembled WGS sequence"/>
</dbReference>
<gene>
    <name evidence="17" type="ORF">QTP70_019375</name>
</gene>
<evidence type="ECO:0000256" key="7">
    <source>
        <dbReference type="ARBA" id="ARBA00023136"/>
    </source>
</evidence>
<evidence type="ECO:0000259" key="16">
    <source>
        <dbReference type="PROSITE" id="PS51087"/>
    </source>
</evidence>
<evidence type="ECO:0000256" key="8">
    <source>
        <dbReference type="ARBA" id="ARBA00023157"/>
    </source>
</evidence>
<feature type="domain" description="ApaG" evidence="16">
    <location>
        <begin position="511"/>
        <end position="641"/>
    </location>
</feature>
<dbReference type="SMART" id="SM00860">
    <property type="entry name" value="SMI1_KNR4"/>
    <property type="match status" value="1"/>
</dbReference>
<dbReference type="InterPro" id="IPR001810">
    <property type="entry name" value="F-box_dom"/>
</dbReference>
<feature type="compositionally biased region" description="Basic and acidic residues" evidence="14">
    <location>
        <begin position="42"/>
        <end position="60"/>
    </location>
</feature>
<dbReference type="InterPro" id="IPR052121">
    <property type="entry name" value="F-box_SCF_Substrate_Recog"/>
</dbReference>
<dbReference type="InterPro" id="IPR036767">
    <property type="entry name" value="ApaG_sf"/>
</dbReference>
<organism evidence="17 18">
    <name type="scientific">Hemibagrus guttatus</name>
    <dbReference type="NCBI Taxonomy" id="175788"/>
    <lineage>
        <taxon>Eukaryota</taxon>
        <taxon>Metazoa</taxon>
        <taxon>Chordata</taxon>
        <taxon>Craniata</taxon>
        <taxon>Vertebrata</taxon>
        <taxon>Euteleostomi</taxon>
        <taxon>Actinopterygii</taxon>
        <taxon>Neopterygii</taxon>
        <taxon>Teleostei</taxon>
        <taxon>Ostariophysi</taxon>
        <taxon>Siluriformes</taxon>
        <taxon>Bagridae</taxon>
        <taxon>Hemibagrus</taxon>
    </lineage>
</organism>
<dbReference type="CDD" id="cd22084">
    <property type="entry name" value="F-box_FBXO3"/>
    <property type="match status" value="1"/>
</dbReference>
<dbReference type="InterPro" id="IPR018958">
    <property type="entry name" value="Knr4/Smi1-like_dom"/>
</dbReference>
<dbReference type="Gene3D" id="2.60.40.1470">
    <property type="entry name" value="ApaG domain"/>
    <property type="match status" value="1"/>
</dbReference>
<evidence type="ECO:0000256" key="13">
    <source>
        <dbReference type="ARBA" id="ARBA00031867"/>
    </source>
</evidence>
<keyword evidence="8" id="KW-1015">Disulfide bond</keyword>
<evidence type="ECO:0000256" key="10">
    <source>
        <dbReference type="ARBA" id="ARBA00023288"/>
    </source>
</evidence>
<evidence type="ECO:0000256" key="14">
    <source>
        <dbReference type="SAM" id="MobiDB-lite"/>
    </source>
</evidence>
<comment type="subcellular location">
    <subcellularLocation>
        <location evidence="1">Membrane</location>
        <topology evidence="1">Lipid-anchor</topology>
        <topology evidence="1">GPI-anchor</topology>
    </subcellularLocation>
</comment>
<evidence type="ECO:0000256" key="12">
    <source>
        <dbReference type="ARBA" id="ARBA00031590"/>
    </source>
</evidence>
<dbReference type="EMBL" id="JAUCMX010000026">
    <property type="protein sequence ID" value="KAK3509894.1"/>
    <property type="molecule type" value="Genomic_DNA"/>
</dbReference>
<accession>A0AAE0UK30</accession>
<comment type="caution">
    <text evidence="17">The sequence shown here is derived from an EMBL/GenBank/DDBJ whole genome shotgun (WGS) entry which is preliminary data.</text>
</comment>
<dbReference type="SMART" id="SM00134">
    <property type="entry name" value="LU"/>
    <property type="match status" value="1"/>
</dbReference>
<evidence type="ECO:0000256" key="1">
    <source>
        <dbReference type="ARBA" id="ARBA00004589"/>
    </source>
</evidence>
<dbReference type="Pfam" id="PF25152">
    <property type="entry name" value="CD59"/>
    <property type="match status" value="1"/>
</dbReference>
<dbReference type="SUPFAM" id="SSF110069">
    <property type="entry name" value="ApaG-like"/>
    <property type="match status" value="1"/>
</dbReference>
<feature type="compositionally biased region" description="Basic and acidic residues" evidence="14">
    <location>
        <begin position="96"/>
        <end position="149"/>
    </location>
</feature>
<dbReference type="InterPro" id="IPR016054">
    <property type="entry name" value="LY6_UPA_recep-like"/>
</dbReference>
<dbReference type="AlphaFoldDB" id="A0AAE0UK30"/>
<dbReference type="SUPFAM" id="SSF160631">
    <property type="entry name" value="SMI1/KNR4-like"/>
    <property type="match status" value="1"/>
</dbReference>
<feature type="domain" description="F-box" evidence="15">
    <location>
        <begin position="243"/>
        <end position="289"/>
    </location>
</feature>
<dbReference type="PROSITE" id="PS50181">
    <property type="entry name" value="FBOX"/>
    <property type="match status" value="1"/>
</dbReference>
<dbReference type="PANTHER" id="PTHR46550:SF1">
    <property type="entry name" value="F-BOX PROTEIN 3"/>
    <property type="match status" value="1"/>
</dbReference>
<evidence type="ECO:0000313" key="17">
    <source>
        <dbReference type="EMBL" id="KAK3509894.1"/>
    </source>
</evidence>
<evidence type="ECO:0000256" key="2">
    <source>
        <dbReference type="ARBA" id="ARBA00004906"/>
    </source>
</evidence>
<sequence>AAPDAPNPSPSQKVRSSDGSWGGARNVERPVGGARSRARHLGGGEREAKARRVGGSEDQGKASGGNEDQGKARGGSEKQERDKWGEQRTRRQGQRVRRDVHSRAEAPSDVHSRAAEPSDVHSRAAEPNDVHSRAAEPSDVHRRAAAPRDVHRRAAALSDVHRRAAAPSTRNERRPPTNDSSGATMSISLGSGTPQGAGGWEQDGEPILDDISGRILRKTRPFVCQRDGGGASLSRTKMAAATVLSLDSLPSDPLLLILSFLDFRDLVSCSFVSRRLNELTGHNPLWKRLCLKHWLLTEADKGQRGQSWRELFQDFYSDLGRYIDYYSTLKKAWDDLKSYLGQKCPRMIASLKEGAKEEELDAIEAQISCKLPNDYRCSYRIHNGQKLVVPGLMGSMALSNHYRSEDLLDIETAAGGFQQRKGMRQCLPLTFCFHTGLSQYMALESTEGRTRGEIFYHCPDQLAQDPSAIDMFITGSSFTEWFTSYVQNVVTGEYPIIRDQIFRYVHDKKCVATTDNITVSVSTSFLPELSSVHPPHFFFTYRIRIEMAKSALPESACQLDSRYWKITNANGNVEEVRGPGVVGEFPVMTPGKVHEYASCTTFSTTSEYMEGHYTFHRLKNKAEVFDVSIPRFHMVCPPFRESMVRSSSVRDVPIAVFNNDNDSDTDNYEEGEMHGNVIFVKLLARFAENKTKGSRMKVSVQVSLVFVLAFIGLGSAIKCYSCIDYTGSCSQTAHCSAQEDGCLTLQEKNGKLYRQCIRFSDCRTNILGSMFPKVGKFEHTCCHHDLCNGASVSTARTSVIALILSLALFWWCII</sequence>
<keyword evidence="7" id="KW-0472">Membrane</keyword>
<name>A0AAE0UK30_9TELE</name>
<evidence type="ECO:0000256" key="11">
    <source>
        <dbReference type="ARBA" id="ARBA00029920"/>
    </source>
</evidence>
<comment type="subunit">
    <text evidence="3">Interacts with T-cell surface antigen CD2.</text>
</comment>
<evidence type="ECO:0000313" key="18">
    <source>
        <dbReference type="Proteomes" id="UP001274896"/>
    </source>
</evidence>
<evidence type="ECO:0000256" key="3">
    <source>
        <dbReference type="ARBA" id="ARBA00011481"/>
    </source>
</evidence>
<protein>
    <recommendedName>
        <fullName evidence="12">MAC-inhibitory protein</fullName>
    </recommendedName>
    <alternativeName>
        <fullName evidence="13">Membrane attack complex inhibition factor</fullName>
    </alternativeName>
    <alternativeName>
        <fullName evidence="11">Protectin</fullName>
    </alternativeName>
</protein>
<evidence type="ECO:0000256" key="9">
    <source>
        <dbReference type="ARBA" id="ARBA00023180"/>
    </source>
</evidence>
<evidence type="ECO:0000259" key="15">
    <source>
        <dbReference type="PROSITE" id="PS50181"/>
    </source>
</evidence>
<evidence type="ECO:0000256" key="6">
    <source>
        <dbReference type="ARBA" id="ARBA00022786"/>
    </source>
</evidence>
<dbReference type="Pfam" id="PF09346">
    <property type="entry name" value="SMI1_KNR4"/>
    <property type="match status" value="1"/>
</dbReference>
<dbReference type="SUPFAM" id="SSF57302">
    <property type="entry name" value="Snake toxin-like"/>
    <property type="match status" value="1"/>
</dbReference>
<dbReference type="GO" id="GO:0098552">
    <property type="term" value="C:side of membrane"/>
    <property type="evidence" value="ECO:0007669"/>
    <property type="project" value="UniProtKB-KW"/>
</dbReference>
<keyword evidence="4" id="KW-0336">GPI-anchor</keyword>
<dbReference type="InterPro" id="IPR037883">
    <property type="entry name" value="Knr4/Smi1-like_sf"/>
</dbReference>
<feature type="compositionally biased region" description="Basic and acidic residues" evidence="14">
    <location>
        <begin position="68"/>
        <end position="89"/>
    </location>
</feature>
<feature type="non-terminal residue" evidence="17">
    <location>
        <position position="1"/>
    </location>
</feature>
<dbReference type="InterPro" id="IPR007474">
    <property type="entry name" value="ApaG_domain"/>
</dbReference>
<keyword evidence="10" id="KW-0449">Lipoprotein</keyword>
<comment type="pathway">
    <text evidence="2">Protein modification; protein ubiquitination.</text>
</comment>
<dbReference type="InterPro" id="IPR056949">
    <property type="entry name" value="CD59"/>
</dbReference>
<dbReference type="Gene3D" id="1.20.1280.50">
    <property type="match status" value="1"/>
</dbReference>
<dbReference type="PANTHER" id="PTHR46550">
    <property type="entry name" value="F-BOX ONLY PROTEIN 3"/>
    <property type="match status" value="1"/>
</dbReference>
<dbReference type="PROSITE" id="PS51087">
    <property type="entry name" value="APAG"/>
    <property type="match status" value="1"/>
</dbReference>
<dbReference type="Gene3D" id="2.10.60.10">
    <property type="entry name" value="CD59"/>
    <property type="match status" value="1"/>
</dbReference>
<keyword evidence="18" id="KW-1185">Reference proteome</keyword>
<dbReference type="NCBIfam" id="NF003967">
    <property type="entry name" value="PRK05461.1"/>
    <property type="match status" value="1"/>
</dbReference>
<dbReference type="InterPro" id="IPR045860">
    <property type="entry name" value="Snake_toxin-like_sf"/>
</dbReference>
<dbReference type="GO" id="GO:0005737">
    <property type="term" value="C:cytoplasm"/>
    <property type="evidence" value="ECO:0007669"/>
    <property type="project" value="TreeGrafter"/>
</dbReference>